<dbReference type="GO" id="GO:0071949">
    <property type="term" value="F:FAD binding"/>
    <property type="evidence" value="ECO:0007669"/>
    <property type="project" value="TreeGrafter"/>
</dbReference>
<feature type="region of interest" description="Disordered" evidence="5">
    <location>
        <begin position="507"/>
        <end position="528"/>
    </location>
</feature>
<dbReference type="PANTHER" id="PTHR11455:SF18">
    <property type="entry name" value="SI:CH1073-390K14.1"/>
    <property type="match status" value="1"/>
</dbReference>
<keyword evidence="2 4" id="KW-0285">Flavoprotein</keyword>
<sequence length="543" mass="63032">MDVIWLKRDVRLHDHGPLHFVCTNPSKFRICILYLYEPNQLCEPTVHGSRIALINEGLVDFDQQLSALDDNTTEKATPEDSTESSTLVFQYLTVCHGNAVPVLDHIHSTYTIRRLLAHEETGHYASYQRDRKLKEFLDQPKATVNITDNIMKSQIRQLTLECHEEDPTSDDFFRVTRYPLLEQLLVQEIPAEHRIDRPRRQRGGERVESATKARSEALKQQSPDTGSFRTSLAAFQSRLHWRSHFIQKLETDPLLEKRDLHTSYQTLRRQPGDWNDAHYQAWATGNTGFSFVDACTGTRCLRQTGWINFRMRAMLVSFGTYNLWLDWKRIAPHPARVFADYEPGIHYPQLQMQAGTTGINAMRVYNVVKQGKDQDPEGVFVKRYLPDLQHVPKKYIREPWNMPKTTKQQCKVKVVVLGQPNSTGSDNESSDTDDVQSYPLKIVDPKESAKVAKSKVHNIRKQEETQKLAQEVYLKHGSRSRRDSIPMMKNPKRNRLLPKINQEFDHSLSNNKHNQQPDQTQQNHHWWGARGRQQQNNCLKGMH</sequence>
<dbReference type="SUPFAM" id="SSF52425">
    <property type="entry name" value="Cryptochrome/photolyase, N-terminal domain"/>
    <property type="match status" value="1"/>
</dbReference>
<evidence type="ECO:0000313" key="7">
    <source>
        <dbReference type="EMBL" id="CAB9530299.1"/>
    </source>
</evidence>
<dbReference type="Proteomes" id="UP001153069">
    <property type="component" value="Unassembled WGS sequence"/>
</dbReference>
<dbReference type="SUPFAM" id="SSF48173">
    <property type="entry name" value="Cryptochrome/photolyase FAD-binding domain"/>
    <property type="match status" value="1"/>
</dbReference>
<dbReference type="InterPro" id="IPR002081">
    <property type="entry name" value="Cryptochrome/DNA_photolyase_1"/>
</dbReference>
<evidence type="ECO:0000259" key="6">
    <source>
        <dbReference type="PROSITE" id="PS51645"/>
    </source>
</evidence>
<dbReference type="InterPro" id="IPR014729">
    <property type="entry name" value="Rossmann-like_a/b/a_fold"/>
</dbReference>
<dbReference type="OrthoDB" id="435881at2759"/>
<proteinExistence type="inferred from homology"/>
<dbReference type="InterPro" id="IPR036134">
    <property type="entry name" value="Crypto/Photolyase_FAD-like_sf"/>
</dbReference>
<dbReference type="InterPro" id="IPR006050">
    <property type="entry name" value="DNA_photolyase_N"/>
</dbReference>
<name>A0A9N8F2G9_9STRA</name>
<feature type="compositionally biased region" description="Polar residues" evidence="5">
    <location>
        <begin position="507"/>
        <end position="524"/>
    </location>
</feature>
<dbReference type="AlphaFoldDB" id="A0A9N8F2G9"/>
<dbReference type="GO" id="GO:0003677">
    <property type="term" value="F:DNA binding"/>
    <property type="evidence" value="ECO:0007669"/>
    <property type="project" value="TreeGrafter"/>
</dbReference>
<comment type="cofactor">
    <cofactor evidence="4">
        <name>FAD</name>
        <dbReference type="ChEBI" id="CHEBI:57692"/>
    </cofactor>
    <text evidence="4">Binds 1 FAD per subunit.</text>
</comment>
<dbReference type="PROSITE" id="PS51645">
    <property type="entry name" value="PHR_CRY_ALPHA_BETA"/>
    <property type="match status" value="1"/>
</dbReference>
<dbReference type="InterPro" id="IPR005101">
    <property type="entry name" value="Cryptochr/Photolyase_FAD-bd"/>
</dbReference>
<evidence type="ECO:0000256" key="1">
    <source>
        <dbReference type="ARBA" id="ARBA00005862"/>
    </source>
</evidence>
<dbReference type="GO" id="GO:0003904">
    <property type="term" value="F:deoxyribodipyrimidine photo-lyase activity"/>
    <property type="evidence" value="ECO:0007669"/>
    <property type="project" value="TreeGrafter"/>
</dbReference>
<feature type="region of interest" description="Disordered" evidence="5">
    <location>
        <begin position="193"/>
        <end position="228"/>
    </location>
</feature>
<dbReference type="PANTHER" id="PTHR11455">
    <property type="entry name" value="CRYPTOCHROME"/>
    <property type="match status" value="1"/>
</dbReference>
<organism evidence="7 8">
    <name type="scientific">Seminavis robusta</name>
    <dbReference type="NCBI Taxonomy" id="568900"/>
    <lineage>
        <taxon>Eukaryota</taxon>
        <taxon>Sar</taxon>
        <taxon>Stramenopiles</taxon>
        <taxon>Ochrophyta</taxon>
        <taxon>Bacillariophyta</taxon>
        <taxon>Bacillariophyceae</taxon>
        <taxon>Bacillariophycidae</taxon>
        <taxon>Naviculales</taxon>
        <taxon>Naviculaceae</taxon>
        <taxon>Seminavis</taxon>
    </lineage>
</organism>
<keyword evidence="8" id="KW-1185">Reference proteome</keyword>
<dbReference type="Gene3D" id="1.10.579.10">
    <property type="entry name" value="DNA Cyclobutane Dipyrimidine Photolyase, subunit A, domain 3"/>
    <property type="match status" value="1"/>
</dbReference>
<evidence type="ECO:0000313" key="8">
    <source>
        <dbReference type="Proteomes" id="UP001153069"/>
    </source>
</evidence>
<protein>
    <submittedName>
        <fullName evidence="7">Cryptochrome-like protein cry2</fullName>
    </submittedName>
</protein>
<evidence type="ECO:0000256" key="5">
    <source>
        <dbReference type="SAM" id="MobiDB-lite"/>
    </source>
</evidence>
<dbReference type="Gene3D" id="3.40.50.620">
    <property type="entry name" value="HUPs"/>
    <property type="match status" value="1"/>
</dbReference>
<comment type="similarity">
    <text evidence="1">Belongs to the DNA photolyase class-1 family.</text>
</comment>
<dbReference type="GO" id="GO:0009416">
    <property type="term" value="P:response to light stimulus"/>
    <property type="evidence" value="ECO:0007669"/>
    <property type="project" value="TreeGrafter"/>
</dbReference>
<reference evidence="7" key="1">
    <citation type="submission" date="2020-06" db="EMBL/GenBank/DDBJ databases">
        <authorList>
            <consortium name="Plant Systems Biology data submission"/>
        </authorList>
    </citation>
    <scope>NUCLEOTIDE SEQUENCE</scope>
    <source>
        <strain evidence="7">D6</strain>
    </source>
</reference>
<dbReference type="InterPro" id="IPR036155">
    <property type="entry name" value="Crypto/Photolyase_N_sf"/>
</dbReference>
<keyword evidence="3 4" id="KW-0274">FAD</keyword>
<evidence type="ECO:0000256" key="3">
    <source>
        <dbReference type="ARBA" id="ARBA00022827"/>
    </source>
</evidence>
<gene>
    <name evidence="7" type="ORF">SEMRO_2822_G337960.1</name>
</gene>
<evidence type="ECO:0000256" key="2">
    <source>
        <dbReference type="ARBA" id="ARBA00022630"/>
    </source>
</evidence>
<accession>A0A9N8F2G9</accession>
<feature type="binding site" evidence="4">
    <location>
        <position position="235"/>
    </location>
    <ligand>
        <name>FAD</name>
        <dbReference type="ChEBI" id="CHEBI:57692"/>
    </ligand>
</feature>
<evidence type="ECO:0000256" key="4">
    <source>
        <dbReference type="PIRSR" id="PIRSR602081-1"/>
    </source>
</evidence>
<dbReference type="Pfam" id="PF03441">
    <property type="entry name" value="FAD_binding_7"/>
    <property type="match status" value="1"/>
</dbReference>
<feature type="compositionally biased region" description="Basic and acidic residues" evidence="5">
    <location>
        <begin position="202"/>
        <end position="217"/>
    </location>
</feature>
<feature type="compositionally biased region" description="Polar residues" evidence="5">
    <location>
        <begin position="218"/>
        <end position="228"/>
    </location>
</feature>
<dbReference type="EMBL" id="CAICTM010002820">
    <property type="protein sequence ID" value="CAB9530299.1"/>
    <property type="molecule type" value="Genomic_DNA"/>
</dbReference>
<comment type="caution">
    <text evidence="7">The sequence shown here is derived from an EMBL/GenBank/DDBJ whole genome shotgun (WGS) entry which is preliminary data.</text>
</comment>
<feature type="domain" description="Photolyase/cryptochrome alpha/beta" evidence="6">
    <location>
        <begin position="1"/>
        <end position="168"/>
    </location>
</feature>